<proteinExistence type="predicted"/>
<name>A0A6V8P842_9ACTN</name>
<protein>
    <recommendedName>
        <fullName evidence="1">Homeodomain phBC6A51-type domain-containing protein</fullName>
    </recommendedName>
</protein>
<dbReference type="EMBL" id="BLRY01000009">
    <property type="protein sequence ID" value="GFP26946.1"/>
    <property type="molecule type" value="Genomic_DNA"/>
</dbReference>
<evidence type="ECO:0000313" key="5">
    <source>
        <dbReference type="Proteomes" id="UP000543224"/>
    </source>
</evidence>
<dbReference type="InterPro" id="IPR009057">
    <property type="entry name" value="Homeodomain-like_sf"/>
</dbReference>
<sequence length="125" mass="14382">MSKQEKSTIWTAKQLKYIDLLANPEENRSKEKMAEELGVDPATLYKWQNKEGFWDAVYERAMVYLNASLAQVLHSLKRQAKKGDVNAIKLILQHTGKLRKEPEQEVRVILSWDEEEEAMTSCGAS</sequence>
<dbReference type="Gene3D" id="1.10.10.60">
    <property type="entry name" value="Homeodomain-like"/>
    <property type="match status" value="1"/>
</dbReference>
<evidence type="ECO:0000313" key="4">
    <source>
        <dbReference type="EMBL" id="GFP35256.1"/>
    </source>
</evidence>
<dbReference type="Proteomes" id="UP000591948">
    <property type="component" value="Unassembled WGS sequence"/>
</dbReference>
<dbReference type="InterPro" id="IPR024978">
    <property type="entry name" value="Homeodomain_phBC6A51-type"/>
</dbReference>
<dbReference type="EMBL" id="BLSB01000072">
    <property type="protein sequence ID" value="GFP35256.1"/>
    <property type="molecule type" value="Genomic_DNA"/>
</dbReference>
<keyword evidence="7" id="KW-1185">Reference proteome</keyword>
<accession>A0A6V8P842</accession>
<dbReference type="AlphaFoldDB" id="A0A6V8P842"/>
<evidence type="ECO:0000313" key="7">
    <source>
        <dbReference type="Proteomes" id="UP000591948"/>
    </source>
</evidence>
<dbReference type="RefSeq" id="WP_176229893.1">
    <property type="nucleotide sequence ID" value="NZ_BLRY01000009.1"/>
</dbReference>
<dbReference type="Pfam" id="PF13022">
    <property type="entry name" value="HTH_Tnp_1_2"/>
    <property type="match status" value="1"/>
</dbReference>
<evidence type="ECO:0000313" key="6">
    <source>
        <dbReference type="Proteomes" id="UP000576480"/>
    </source>
</evidence>
<evidence type="ECO:0000259" key="1">
    <source>
        <dbReference type="Pfam" id="PF13022"/>
    </source>
</evidence>
<evidence type="ECO:0000313" key="2">
    <source>
        <dbReference type="EMBL" id="GFP24786.1"/>
    </source>
</evidence>
<dbReference type="Proteomes" id="UP000543224">
    <property type="component" value="Unassembled WGS sequence"/>
</dbReference>
<evidence type="ECO:0000313" key="3">
    <source>
        <dbReference type="EMBL" id="GFP26946.1"/>
    </source>
</evidence>
<dbReference type="EMBL" id="BLRX01000014">
    <property type="protein sequence ID" value="GFP24786.1"/>
    <property type="molecule type" value="Genomic_DNA"/>
</dbReference>
<organism evidence="3 7">
    <name type="scientific">Candidatus Hakubella thermalkaliphila</name>
    <dbReference type="NCBI Taxonomy" id="2754717"/>
    <lineage>
        <taxon>Bacteria</taxon>
        <taxon>Bacillati</taxon>
        <taxon>Actinomycetota</taxon>
        <taxon>Actinomycetota incertae sedis</taxon>
        <taxon>Candidatus Hakubellales</taxon>
        <taxon>Candidatus Hakubellaceae</taxon>
        <taxon>Candidatus Hakubella</taxon>
    </lineage>
</organism>
<dbReference type="Proteomes" id="UP000576480">
    <property type="component" value="Unassembled WGS sequence"/>
</dbReference>
<feature type="domain" description="Homeodomain phBC6A51-type" evidence="1">
    <location>
        <begin position="10"/>
        <end position="101"/>
    </location>
</feature>
<comment type="caution">
    <text evidence="3">The sequence shown here is derived from an EMBL/GenBank/DDBJ whole genome shotgun (WGS) entry which is preliminary data.</text>
</comment>
<dbReference type="SUPFAM" id="SSF46689">
    <property type="entry name" value="Homeodomain-like"/>
    <property type="match status" value="1"/>
</dbReference>
<reference evidence="5 6" key="1">
    <citation type="journal article" date="2020" name="Front. Microbiol.">
        <title>Single-cell genomics of novel Actinobacteria with the Wood-Ljungdahl pathway discovered in a serpentinizing system.</title>
        <authorList>
            <person name="Merino N."/>
            <person name="Kawai M."/>
            <person name="Boyd E.S."/>
            <person name="Colman D.R."/>
            <person name="McGlynn S.E."/>
            <person name="Nealson K.H."/>
            <person name="Kurokawa K."/>
            <person name="Hongoh Y."/>
        </authorList>
    </citation>
    <scope>NUCLEOTIDE SEQUENCE [LARGE SCALE GENOMIC DNA]</scope>
    <source>
        <strain evidence="2 5">S25</strain>
        <strain evidence="3 7">S33</strain>
        <strain evidence="4 6">S43</strain>
    </source>
</reference>
<gene>
    <name evidence="2" type="ORF">HKBW3S25_00223</name>
    <name evidence="3" type="ORF">HKBW3S33_00359</name>
    <name evidence="4" type="ORF">HKBW3S43_01048</name>
</gene>